<dbReference type="RefSeq" id="XP_009225613.1">
    <property type="nucleotide sequence ID" value="XM_009227349.1"/>
</dbReference>
<dbReference type="STRING" id="644352.J3P7K7"/>
<feature type="compositionally biased region" description="Basic and acidic residues" evidence="7">
    <location>
        <begin position="344"/>
        <end position="358"/>
    </location>
</feature>
<evidence type="ECO:0000313" key="9">
    <source>
        <dbReference type="EMBL" id="EJT72639.1"/>
    </source>
</evidence>
<evidence type="ECO:0000313" key="10">
    <source>
        <dbReference type="EnsemblFungi" id="EJT72639"/>
    </source>
</evidence>
<dbReference type="Gene3D" id="1.10.20.10">
    <property type="entry name" value="Histone, subunit A"/>
    <property type="match status" value="1"/>
</dbReference>
<keyword evidence="2" id="KW-0539">Nucleus</keyword>
<keyword evidence="11" id="KW-1185">Reference proteome</keyword>
<evidence type="ECO:0000256" key="1">
    <source>
        <dbReference type="ARBA" id="ARBA00004123"/>
    </source>
</evidence>
<dbReference type="PANTHER" id="PTHR10252:SF5">
    <property type="entry name" value="DR1-ASSOCIATED COREPRESSOR"/>
    <property type="match status" value="1"/>
</dbReference>
<dbReference type="GO" id="GO:0046982">
    <property type="term" value="F:protein heterodimerization activity"/>
    <property type="evidence" value="ECO:0007669"/>
    <property type="project" value="InterPro"/>
</dbReference>
<organism evidence="9">
    <name type="scientific">Gaeumannomyces tritici (strain R3-111a-1)</name>
    <name type="common">Wheat and barley take-all root rot fungus</name>
    <name type="synonym">Gaeumannomyces graminis var. tritici</name>
    <dbReference type="NCBI Taxonomy" id="644352"/>
    <lineage>
        <taxon>Eukaryota</taxon>
        <taxon>Fungi</taxon>
        <taxon>Dikarya</taxon>
        <taxon>Ascomycota</taxon>
        <taxon>Pezizomycotina</taxon>
        <taxon>Sordariomycetes</taxon>
        <taxon>Sordariomycetidae</taxon>
        <taxon>Magnaporthales</taxon>
        <taxon>Magnaporthaceae</taxon>
        <taxon>Gaeumannomyces</taxon>
    </lineage>
</organism>
<dbReference type="EnsemblFungi" id="EJT72639">
    <property type="protein sequence ID" value="EJT72639"/>
    <property type="gene ID" value="GGTG_09499"/>
</dbReference>
<reference evidence="10" key="4">
    <citation type="journal article" date="2015" name="G3 (Bethesda)">
        <title>Genome sequences of three phytopathogenic species of the Magnaporthaceae family of fungi.</title>
        <authorList>
            <person name="Okagaki L.H."/>
            <person name="Nunes C.C."/>
            <person name="Sailsbery J."/>
            <person name="Clay B."/>
            <person name="Brown D."/>
            <person name="John T."/>
            <person name="Oh Y."/>
            <person name="Young N."/>
            <person name="Fitzgerald M."/>
            <person name="Haas B.J."/>
            <person name="Zeng Q."/>
            <person name="Young S."/>
            <person name="Adiconis X."/>
            <person name="Fan L."/>
            <person name="Levin J.Z."/>
            <person name="Mitchell T.K."/>
            <person name="Okubara P.A."/>
            <person name="Farman M.L."/>
            <person name="Kohn L.M."/>
            <person name="Birren B."/>
            <person name="Ma L.-J."/>
            <person name="Dean R.A."/>
        </authorList>
    </citation>
    <scope>NUCLEOTIDE SEQUENCE</scope>
    <source>
        <strain evidence="10">R3-111a-1</strain>
    </source>
</reference>
<evidence type="ECO:0000259" key="8">
    <source>
        <dbReference type="Pfam" id="PF00808"/>
    </source>
</evidence>
<dbReference type="Pfam" id="PF00808">
    <property type="entry name" value="CBFD_NFYB_HMF"/>
    <property type="match status" value="1"/>
</dbReference>
<reference evidence="10" key="5">
    <citation type="submission" date="2018-04" db="UniProtKB">
        <authorList>
            <consortium name="EnsemblFungi"/>
        </authorList>
    </citation>
    <scope>IDENTIFICATION</scope>
    <source>
        <strain evidence="10">R3-111a-1</strain>
    </source>
</reference>
<proteinExistence type="inferred from homology"/>
<evidence type="ECO:0000313" key="11">
    <source>
        <dbReference type="Proteomes" id="UP000006039"/>
    </source>
</evidence>
<dbReference type="FunFam" id="1.10.20.10:FF:000036">
    <property type="entry name" value="CBF/NF-Y family transcription factor"/>
    <property type="match status" value="1"/>
</dbReference>
<sequence>MSHAPASPDRSSFYGGATSTQTTSTTATQIGRTRPLATSAPSGFSLPVSPTPTIHHQPYTHHYPHQQYQLELSPQHHQRREYIAAQFPPNTSLSHLDAHHQPAYSPKSPVSPPYSTHHAPHPQQALTHFNPHSPQSPQPPRAPQQSAPLNFNAAHVASPVQIQFHSSYGTPGQPQGQLYQLESPQTHPTICAAPQQNFAQQLGGPIPTGHSHCLEPPPHIKSENDYHHHAQVAPREQITMPPRRSTAAAVQPPPIDPSPVKTKFPTARIKRIMQADEEVGKVAQQTPIAVGKALEMFMIALVSKSHDIAKDKGAKRVTAQHLKQVVESDDQWDFLREIVGRVSETEDKSKAGRAKAESSSDEEQQVEVKKKGRGGRKKKTA</sequence>
<reference evidence="9" key="3">
    <citation type="submission" date="2010-09" db="EMBL/GenBank/DDBJ databases">
        <title>Annotation of Gaeumannomyces graminis var. tritici R3-111a-1.</title>
        <authorList>
            <consortium name="The Broad Institute Genome Sequencing Platform"/>
            <person name="Ma L.-J."/>
            <person name="Dead R."/>
            <person name="Young S.K."/>
            <person name="Zeng Q."/>
            <person name="Gargeya S."/>
            <person name="Fitzgerald M."/>
            <person name="Haas B."/>
            <person name="Abouelleil A."/>
            <person name="Alvarado L."/>
            <person name="Arachchi H.M."/>
            <person name="Berlin A."/>
            <person name="Brown A."/>
            <person name="Chapman S.B."/>
            <person name="Chen Z."/>
            <person name="Dunbar C."/>
            <person name="Freedman E."/>
            <person name="Gearin G."/>
            <person name="Gellesch M."/>
            <person name="Goldberg J."/>
            <person name="Griggs A."/>
            <person name="Gujja S."/>
            <person name="Heiman D."/>
            <person name="Howarth C."/>
            <person name="Larson L."/>
            <person name="Lui A."/>
            <person name="MacDonald P.J.P."/>
            <person name="Mehta T."/>
            <person name="Montmayeur A."/>
            <person name="Murphy C."/>
            <person name="Neiman D."/>
            <person name="Pearson M."/>
            <person name="Priest M."/>
            <person name="Roberts A."/>
            <person name="Saif S."/>
            <person name="Shea T."/>
            <person name="Shenoy N."/>
            <person name="Sisk P."/>
            <person name="Stolte C."/>
            <person name="Sykes S."/>
            <person name="Yandava C."/>
            <person name="Wortman J."/>
            <person name="Nusbaum C."/>
            <person name="Birren B."/>
        </authorList>
    </citation>
    <scope>NUCLEOTIDE SEQUENCE</scope>
    <source>
        <strain evidence="9">R3-111a-1</strain>
    </source>
</reference>
<feature type="region of interest" description="Disordered" evidence="7">
    <location>
        <begin position="235"/>
        <end position="262"/>
    </location>
</feature>
<evidence type="ECO:0000256" key="5">
    <source>
        <dbReference type="ARBA" id="ARBA00072430"/>
    </source>
</evidence>
<gene>
    <name evidence="10" type="primary">20349957</name>
    <name evidence="9" type="ORF">GGTG_09499</name>
</gene>
<dbReference type="InterPro" id="IPR050568">
    <property type="entry name" value="Transcr_DNA_Rep_Reg"/>
</dbReference>
<feature type="region of interest" description="Disordered" evidence="7">
    <location>
        <begin position="91"/>
        <end position="147"/>
    </location>
</feature>
<dbReference type="AlphaFoldDB" id="J3P7K7"/>
<dbReference type="EMBL" id="GL385399">
    <property type="protein sequence ID" value="EJT72639.1"/>
    <property type="molecule type" value="Genomic_DNA"/>
</dbReference>
<dbReference type="CDD" id="cd22906">
    <property type="entry name" value="HFD_DRAP1"/>
    <property type="match status" value="1"/>
</dbReference>
<dbReference type="HOGENOM" id="CLU_045277_6_1_1"/>
<dbReference type="InterPro" id="IPR009072">
    <property type="entry name" value="Histone-fold"/>
</dbReference>
<reference evidence="9" key="2">
    <citation type="submission" date="2010-07" db="EMBL/GenBank/DDBJ databases">
        <authorList>
            <consortium name="The Broad Institute Genome Sequencing Platform"/>
            <consortium name="Broad Institute Genome Sequencing Center for Infectious Disease"/>
            <person name="Ma L.-J."/>
            <person name="Dead R."/>
            <person name="Young S."/>
            <person name="Zeng Q."/>
            <person name="Koehrsen M."/>
            <person name="Alvarado L."/>
            <person name="Berlin A."/>
            <person name="Chapman S.B."/>
            <person name="Chen Z."/>
            <person name="Freedman E."/>
            <person name="Gellesch M."/>
            <person name="Goldberg J."/>
            <person name="Griggs A."/>
            <person name="Gujja S."/>
            <person name="Heilman E.R."/>
            <person name="Heiman D."/>
            <person name="Hepburn T."/>
            <person name="Howarth C."/>
            <person name="Jen D."/>
            <person name="Larson L."/>
            <person name="Mehta T."/>
            <person name="Neiman D."/>
            <person name="Pearson M."/>
            <person name="Roberts A."/>
            <person name="Saif S."/>
            <person name="Shea T."/>
            <person name="Shenoy N."/>
            <person name="Sisk P."/>
            <person name="Stolte C."/>
            <person name="Sykes S."/>
            <person name="Walk T."/>
            <person name="White J."/>
            <person name="Yandava C."/>
            <person name="Haas B."/>
            <person name="Nusbaum C."/>
            <person name="Birren B."/>
        </authorList>
    </citation>
    <scope>NUCLEOTIDE SEQUENCE</scope>
    <source>
        <strain evidence="9">R3-111a-1</strain>
    </source>
</reference>
<comment type="similarity">
    <text evidence="3">Belongs to the NC2 alpha/DRAP1 family.</text>
</comment>
<dbReference type="VEuPathDB" id="FungiDB:GGTG_09499"/>
<reference evidence="11" key="1">
    <citation type="submission" date="2010-07" db="EMBL/GenBank/DDBJ databases">
        <title>The genome sequence of Gaeumannomyces graminis var. tritici strain R3-111a-1.</title>
        <authorList>
            <consortium name="The Broad Institute Genome Sequencing Platform"/>
            <person name="Ma L.-J."/>
            <person name="Dead R."/>
            <person name="Young S."/>
            <person name="Zeng Q."/>
            <person name="Koehrsen M."/>
            <person name="Alvarado L."/>
            <person name="Berlin A."/>
            <person name="Chapman S.B."/>
            <person name="Chen Z."/>
            <person name="Freedman E."/>
            <person name="Gellesch M."/>
            <person name="Goldberg J."/>
            <person name="Griggs A."/>
            <person name="Gujja S."/>
            <person name="Heilman E.R."/>
            <person name="Heiman D."/>
            <person name="Hepburn T."/>
            <person name="Howarth C."/>
            <person name="Jen D."/>
            <person name="Larson L."/>
            <person name="Mehta T."/>
            <person name="Neiman D."/>
            <person name="Pearson M."/>
            <person name="Roberts A."/>
            <person name="Saif S."/>
            <person name="Shea T."/>
            <person name="Shenoy N."/>
            <person name="Sisk P."/>
            <person name="Stolte C."/>
            <person name="Sykes S."/>
            <person name="Walk T."/>
            <person name="White J."/>
            <person name="Yandava C."/>
            <person name="Haas B."/>
            <person name="Nusbaum C."/>
            <person name="Birren B."/>
        </authorList>
    </citation>
    <scope>NUCLEOTIDE SEQUENCE [LARGE SCALE GENOMIC DNA]</scope>
    <source>
        <strain evidence="11">R3-111a-1</strain>
    </source>
</reference>
<dbReference type="InterPro" id="IPR003958">
    <property type="entry name" value="CBFA_NFYB_domain"/>
</dbReference>
<feature type="region of interest" description="Disordered" evidence="7">
    <location>
        <begin position="344"/>
        <end position="381"/>
    </location>
</feature>
<dbReference type="Proteomes" id="UP000006039">
    <property type="component" value="Unassembled WGS sequence"/>
</dbReference>
<feature type="compositionally biased region" description="Basic residues" evidence="7">
    <location>
        <begin position="370"/>
        <end position="381"/>
    </location>
</feature>
<evidence type="ECO:0000256" key="2">
    <source>
        <dbReference type="ARBA" id="ARBA00023242"/>
    </source>
</evidence>
<dbReference type="OrthoDB" id="653904at2759"/>
<dbReference type="GO" id="GO:0017054">
    <property type="term" value="C:negative cofactor 2 complex"/>
    <property type="evidence" value="ECO:0007669"/>
    <property type="project" value="TreeGrafter"/>
</dbReference>
<dbReference type="SUPFAM" id="SSF47113">
    <property type="entry name" value="Histone-fold"/>
    <property type="match status" value="1"/>
</dbReference>
<protein>
    <recommendedName>
        <fullName evidence="5">NCT transcriptional regulatory complex subunit A</fullName>
    </recommendedName>
    <alternativeName>
        <fullName evidence="6">Negative cofactor 2 AB</fullName>
    </alternativeName>
</protein>
<feature type="domain" description="Transcription factor CBF/NF-Y/archaeal histone" evidence="8">
    <location>
        <begin position="263"/>
        <end position="326"/>
    </location>
</feature>
<evidence type="ECO:0000256" key="6">
    <source>
        <dbReference type="ARBA" id="ARBA00075891"/>
    </source>
</evidence>
<feature type="region of interest" description="Disordered" evidence="7">
    <location>
        <begin position="1"/>
        <end position="59"/>
    </location>
</feature>
<comment type="subunit">
    <text evidence="4">Forms the NCT transcriptional regulatory complex with nctB and mot1.</text>
</comment>
<evidence type="ECO:0000256" key="3">
    <source>
        <dbReference type="ARBA" id="ARBA00061393"/>
    </source>
</evidence>
<evidence type="ECO:0000256" key="7">
    <source>
        <dbReference type="SAM" id="MobiDB-lite"/>
    </source>
</evidence>
<dbReference type="PANTHER" id="PTHR10252">
    <property type="entry name" value="HISTONE-LIKE TRANSCRIPTION FACTOR CCAAT-RELATED"/>
    <property type="match status" value="1"/>
</dbReference>
<comment type="subcellular location">
    <subcellularLocation>
        <location evidence="1">Nucleus</location>
    </subcellularLocation>
</comment>
<dbReference type="GO" id="GO:0016251">
    <property type="term" value="F:RNA polymerase II general transcription initiation factor activity"/>
    <property type="evidence" value="ECO:0007669"/>
    <property type="project" value="TreeGrafter"/>
</dbReference>
<feature type="compositionally biased region" description="Low complexity" evidence="7">
    <location>
        <begin position="17"/>
        <end position="29"/>
    </location>
</feature>
<accession>J3P7K7</accession>
<dbReference type="GO" id="GO:0001046">
    <property type="term" value="F:core promoter sequence-specific DNA binding"/>
    <property type="evidence" value="ECO:0007669"/>
    <property type="project" value="TreeGrafter"/>
</dbReference>
<evidence type="ECO:0000256" key="4">
    <source>
        <dbReference type="ARBA" id="ARBA00065307"/>
    </source>
</evidence>
<name>J3P7K7_GAET3</name>
<dbReference type="eggNOG" id="KOG1659">
    <property type="taxonomic scope" value="Eukaryota"/>
</dbReference>
<dbReference type="GeneID" id="20349957"/>